<proteinExistence type="predicted"/>
<dbReference type="SUPFAM" id="SSF88697">
    <property type="entry name" value="PUA domain-like"/>
    <property type="match status" value="1"/>
</dbReference>
<organism evidence="2 3">
    <name type="scientific">Microbacterium resistens</name>
    <dbReference type="NCBI Taxonomy" id="156977"/>
    <lineage>
        <taxon>Bacteria</taxon>
        <taxon>Bacillati</taxon>
        <taxon>Actinomycetota</taxon>
        <taxon>Actinomycetes</taxon>
        <taxon>Micrococcales</taxon>
        <taxon>Microbacteriaceae</taxon>
        <taxon>Microbacterium</taxon>
    </lineage>
</organism>
<feature type="domain" description="ASCH" evidence="1">
    <location>
        <begin position="12"/>
        <end position="138"/>
    </location>
</feature>
<dbReference type="InterPro" id="IPR007374">
    <property type="entry name" value="ASCH_domain"/>
</dbReference>
<protein>
    <submittedName>
        <fullName evidence="2">ASCH domain-containing protein</fullName>
    </submittedName>
</protein>
<reference evidence="2 3" key="1">
    <citation type="submission" date="2023-01" db="EMBL/GenBank/DDBJ databases">
        <title>Characterization of estradiol degrading bacteria Microbacterium sp. MZT7 and reveal degrading genes through genome analysis.</title>
        <authorList>
            <person name="Hao P."/>
            <person name="Gao Y."/>
        </authorList>
    </citation>
    <scope>NUCLEOTIDE SEQUENCE [LARGE SCALE GENOMIC DNA]</scope>
    <source>
        <strain evidence="2 3">MZT7</strain>
    </source>
</reference>
<dbReference type="InterPro" id="IPR009326">
    <property type="entry name" value="DUF984"/>
</dbReference>
<dbReference type="PANTHER" id="PTHR39203">
    <property type="entry name" value="CYTOPLASMIC PROTEIN-RELATED"/>
    <property type="match status" value="1"/>
</dbReference>
<dbReference type="SMART" id="SM01022">
    <property type="entry name" value="ASCH"/>
    <property type="match status" value="1"/>
</dbReference>
<dbReference type="PANTHER" id="PTHR39203:SF1">
    <property type="entry name" value="CYTOPLASMIC PROTEIN"/>
    <property type="match status" value="1"/>
</dbReference>
<dbReference type="EMBL" id="CP082781">
    <property type="protein sequence ID" value="UGS25327.1"/>
    <property type="molecule type" value="Genomic_DNA"/>
</dbReference>
<dbReference type="InterPro" id="IPR015947">
    <property type="entry name" value="PUA-like_sf"/>
</dbReference>
<gene>
    <name evidence="2" type="ORF">K8F61_11585</name>
</gene>
<dbReference type="Pfam" id="PF04266">
    <property type="entry name" value="ASCH"/>
    <property type="match status" value="1"/>
</dbReference>
<dbReference type="RefSeq" id="WP_231819219.1">
    <property type="nucleotide sequence ID" value="NZ_CP082781.1"/>
</dbReference>
<evidence type="ECO:0000313" key="3">
    <source>
        <dbReference type="Proteomes" id="UP001199642"/>
    </source>
</evidence>
<evidence type="ECO:0000313" key="2">
    <source>
        <dbReference type="EMBL" id="UGS25327.1"/>
    </source>
</evidence>
<dbReference type="Proteomes" id="UP001199642">
    <property type="component" value="Chromosome"/>
</dbReference>
<name>A0ABY3RS52_9MICO</name>
<dbReference type="Gene3D" id="3.10.400.10">
    <property type="entry name" value="Sulfate adenylyltransferase"/>
    <property type="match status" value="1"/>
</dbReference>
<accession>A0ABY3RS52</accession>
<keyword evidence="3" id="KW-1185">Reference proteome</keyword>
<sequence length="152" mass="16555">MASHEDLPLSEYAFPGPLRDLLVGAILAGDKTTTTFLVREIEVGVETMPTVGERFSVIDSEGRHVGIETIEEVRVARIADIDLEHAIGEGEGYTTVAEWRTAHEGFWHGEQYRAFIGDPEFRIDDDTMAVLVRFGFEPAGAIVPAGPSPVSG</sequence>
<evidence type="ECO:0000259" key="1">
    <source>
        <dbReference type="SMART" id="SM01022"/>
    </source>
</evidence>